<evidence type="ECO:0000313" key="2">
    <source>
        <dbReference type="EMBL" id="KAJ1137610.1"/>
    </source>
</evidence>
<accession>A0AAV7QBP0</accession>
<evidence type="ECO:0000256" key="1">
    <source>
        <dbReference type="SAM" id="Coils"/>
    </source>
</evidence>
<dbReference type="EMBL" id="JANPWB010000010">
    <property type="protein sequence ID" value="KAJ1137610.1"/>
    <property type="molecule type" value="Genomic_DNA"/>
</dbReference>
<gene>
    <name evidence="2" type="ORF">NDU88_004008</name>
</gene>
<name>A0AAV7QBP0_PLEWA</name>
<dbReference type="AlphaFoldDB" id="A0AAV7QBP0"/>
<feature type="coiled-coil region" evidence="1">
    <location>
        <begin position="34"/>
        <end position="68"/>
    </location>
</feature>
<sequence>MLQMIYDTIRELQTETRAESRRARMATKQLQGTVRKVAKSCMEIEEKLNTMENRTSIVEAEVETLKEQVEAHRR</sequence>
<reference evidence="2" key="1">
    <citation type="journal article" date="2022" name="bioRxiv">
        <title>Sequencing and chromosome-scale assembly of the giantPleurodeles waltlgenome.</title>
        <authorList>
            <person name="Brown T."/>
            <person name="Elewa A."/>
            <person name="Iarovenko S."/>
            <person name="Subramanian E."/>
            <person name="Araus A.J."/>
            <person name="Petzold A."/>
            <person name="Susuki M."/>
            <person name="Suzuki K.-i.T."/>
            <person name="Hayashi T."/>
            <person name="Toyoda A."/>
            <person name="Oliveira C."/>
            <person name="Osipova E."/>
            <person name="Leigh N.D."/>
            <person name="Simon A."/>
            <person name="Yun M.H."/>
        </authorList>
    </citation>
    <scope>NUCLEOTIDE SEQUENCE</scope>
    <source>
        <strain evidence="2">20211129_DDA</strain>
        <tissue evidence="2">Liver</tissue>
    </source>
</reference>
<keyword evidence="3" id="KW-1185">Reference proteome</keyword>
<evidence type="ECO:0000313" key="3">
    <source>
        <dbReference type="Proteomes" id="UP001066276"/>
    </source>
</evidence>
<protein>
    <submittedName>
        <fullName evidence="2">Uncharacterized protein</fullName>
    </submittedName>
</protein>
<keyword evidence="1" id="KW-0175">Coiled coil</keyword>
<comment type="caution">
    <text evidence="2">The sequence shown here is derived from an EMBL/GenBank/DDBJ whole genome shotgun (WGS) entry which is preliminary data.</text>
</comment>
<dbReference type="Proteomes" id="UP001066276">
    <property type="component" value="Chromosome 6"/>
</dbReference>
<proteinExistence type="predicted"/>
<organism evidence="2 3">
    <name type="scientific">Pleurodeles waltl</name>
    <name type="common">Iberian ribbed newt</name>
    <dbReference type="NCBI Taxonomy" id="8319"/>
    <lineage>
        <taxon>Eukaryota</taxon>
        <taxon>Metazoa</taxon>
        <taxon>Chordata</taxon>
        <taxon>Craniata</taxon>
        <taxon>Vertebrata</taxon>
        <taxon>Euteleostomi</taxon>
        <taxon>Amphibia</taxon>
        <taxon>Batrachia</taxon>
        <taxon>Caudata</taxon>
        <taxon>Salamandroidea</taxon>
        <taxon>Salamandridae</taxon>
        <taxon>Pleurodelinae</taxon>
        <taxon>Pleurodeles</taxon>
    </lineage>
</organism>